<protein>
    <submittedName>
        <fullName evidence="1">Uncharacterized protein</fullName>
    </submittedName>
</protein>
<dbReference type="AlphaFoldDB" id="G0VPG9"/>
<accession>G0VPG9</accession>
<proteinExistence type="predicted"/>
<dbReference type="RefSeq" id="WP_014016081.1">
    <property type="nucleotide sequence ID" value="NC_015873.1"/>
</dbReference>
<name>G0VPG9_MEGEL</name>
<reference evidence="1 2" key="1">
    <citation type="journal article" date="2011" name="J. Bacteriol.">
        <title>Genome Sequence of the Ruminal Bacterium Megasphaera elsdenii.</title>
        <authorList>
            <person name="Marx H."/>
            <person name="Graf A.B."/>
            <person name="Tatto N."/>
            <person name="Thallinger G.G."/>
            <person name="Mattanovich D."/>
            <person name="Sauer M."/>
        </authorList>
    </citation>
    <scope>NUCLEOTIDE SEQUENCE [LARGE SCALE GENOMIC DNA]</scope>
    <source>
        <strain evidence="1 2">DSM 20460</strain>
    </source>
</reference>
<dbReference type="STRING" id="1064535.MELS_1125"/>
<evidence type="ECO:0000313" key="2">
    <source>
        <dbReference type="Proteomes" id="UP000010111"/>
    </source>
</evidence>
<dbReference type="HOGENOM" id="CLU_2617872_0_0_9"/>
<keyword evidence="2" id="KW-1185">Reference proteome</keyword>
<organism evidence="1 2">
    <name type="scientific">Megasphaera elsdenii DSM 20460</name>
    <dbReference type="NCBI Taxonomy" id="1064535"/>
    <lineage>
        <taxon>Bacteria</taxon>
        <taxon>Bacillati</taxon>
        <taxon>Bacillota</taxon>
        <taxon>Negativicutes</taxon>
        <taxon>Veillonellales</taxon>
        <taxon>Veillonellaceae</taxon>
        <taxon>Megasphaera</taxon>
    </lineage>
</organism>
<dbReference type="GeneID" id="97492085"/>
<dbReference type="EMBL" id="HE576794">
    <property type="protein sequence ID" value="CCC73347.1"/>
    <property type="molecule type" value="Genomic_DNA"/>
</dbReference>
<evidence type="ECO:0000313" key="1">
    <source>
        <dbReference type="EMBL" id="CCC73347.1"/>
    </source>
</evidence>
<dbReference type="KEGG" id="med:MELS_1125"/>
<sequence length="78" mass="9107">MKLNITDNEKKELERIWSEVLKAFPEGTEQDMTTSIEKYVDENGIPETDEHDALIGDQLEEYLEKGLNFEDCRTIIED</sequence>
<dbReference type="Proteomes" id="UP000010111">
    <property type="component" value="Chromosome"/>
</dbReference>
<gene>
    <name evidence="1" type="ORF">MELS_1125</name>
</gene>